<gene>
    <name evidence="3" type="ORF">G3M56_013245</name>
</gene>
<feature type="signal peptide" evidence="1">
    <location>
        <begin position="1"/>
        <end position="26"/>
    </location>
</feature>
<dbReference type="Proteomes" id="UP000475117">
    <property type="component" value="Chromosome"/>
</dbReference>
<evidence type="ECO:0000259" key="2">
    <source>
        <dbReference type="Pfam" id="PF07589"/>
    </source>
</evidence>
<sequence length="272" mass="28581">MTRMKHLCSALALSATALTTSHAALAAYWNFEEGSGTTTTDSVSNTASDPFEPGVAFSANTAAPTSTSSTSFDGTGRFGVNLNADAVGISGTGAKTIVAWINTTESDKRYFWGWSPTNGLQPGQDLRFGIELDGKLRFEISSGFVRYDDLSLNDGNWHMVAAIINAGDTAGDIDFYIDGDIVTPTGGNTTLVNTAGTGTGDSATPNEMFFGSSGNTNTQYWNGGIDDFAIYDTALTDAQLDDIRLNGITVPEPSSAALLGLGGISLILRRRK</sequence>
<dbReference type="InterPro" id="IPR013320">
    <property type="entry name" value="ConA-like_dom_sf"/>
</dbReference>
<dbReference type="AlphaFoldDB" id="A0A7T7F4E0"/>
<dbReference type="KEGG" id="soa:G3M56_013245"/>
<dbReference type="RefSeq" id="WP_164365287.1">
    <property type="nucleotide sequence ID" value="NZ_CP066776.1"/>
</dbReference>
<proteinExistence type="predicted"/>
<name>A0A7T7F4E0_9BACT</name>
<evidence type="ECO:0000313" key="4">
    <source>
        <dbReference type="Proteomes" id="UP000475117"/>
    </source>
</evidence>
<dbReference type="InterPro" id="IPR013424">
    <property type="entry name" value="Ice-binding_C"/>
</dbReference>
<feature type="domain" description="Ice-binding protein C-terminal" evidence="2">
    <location>
        <begin position="249"/>
        <end position="271"/>
    </location>
</feature>
<evidence type="ECO:0000313" key="3">
    <source>
        <dbReference type="EMBL" id="QQL46429.1"/>
    </source>
</evidence>
<reference evidence="3 4" key="1">
    <citation type="submission" date="2020-12" db="EMBL/GenBank/DDBJ databases">
        <title>Sulforoseuscoccus oceanibium gen. nov., sp. nov., a representative of the phylum Verrucomicrobia with special cytoplasmic membrane, and proposal of Sulforoseuscoccusaceae fam. nov.</title>
        <authorList>
            <person name="Xi F."/>
        </authorList>
    </citation>
    <scope>NUCLEOTIDE SEQUENCE [LARGE SCALE GENOMIC DNA]</scope>
    <source>
        <strain evidence="3 4">T37</strain>
    </source>
</reference>
<protein>
    <submittedName>
        <fullName evidence="3">PEP-CTERM sorting domain-containing protein</fullName>
    </submittedName>
</protein>
<dbReference type="NCBIfam" id="TIGR02595">
    <property type="entry name" value="PEP_CTERM"/>
    <property type="match status" value="1"/>
</dbReference>
<organism evidence="3 4">
    <name type="scientific">Sulfuriroseicoccus oceanibius</name>
    <dbReference type="NCBI Taxonomy" id="2707525"/>
    <lineage>
        <taxon>Bacteria</taxon>
        <taxon>Pseudomonadati</taxon>
        <taxon>Verrucomicrobiota</taxon>
        <taxon>Verrucomicrobiia</taxon>
        <taxon>Verrucomicrobiales</taxon>
        <taxon>Verrucomicrobiaceae</taxon>
        <taxon>Sulfuriroseicoccus</taxon>
    </lineage>
</organism>
<evidence type="ECO:0000256" key="1">
    <source>
        <dbReference type="SAM" id="SignalP"/>
    </source>
</evidence>
<keyword evidence="1" id="KW-0732">Signal</keyword>
<dbReference type="Gene3D" id="2.60.120.200">
    <property type="match status" value="1"/>
</dbReference>
<dbReference type="Pfam" id="PF13385">
    <property type="entry name" value="Laminin_G_3"/>
    <property type="match status" value="1"/>
</dbReference>
<dbReference type="Pfam" id="PF07589">
    <property type="entry name" value="PEP-CTERM"/>
    <property type="match status" value="1"/>
</dbReference>
<dbReference type="SUPFAM" id="SSF49899">
    <property type="entry name" value="Concanavalin A-like lectins/glucanases"/>
    <property type="match status" value="1"/>
</dbReference>
<keyword evidence="4" id="KW-1185">Reference proteome</keyword>
<accession>A0A7T7F4E0</accession>
<dbReference type="EMBL" id="CP066776">
    <property type="protein sequence ID" value="QQL46429.1"/>
    <property type="molecule type" value="Genomic_DNA"/>
</dbReference>
<feature type="chain" id="PRO_5030984803" evidence="1">
    <location>
        <begin position="27"/>
        <end position="272"/>
    </location>
</feature>